<dbReference type="Proteomes" id="UP000238730">
    <property type="component" value="Unassembled WGS sequence"/>
</dbReference>
<name>A0A2S7VYT6_PHOAN</name>
<comment type="caution">
    <text evidence="1">The sequence shown here is derived from an EMBL/GenBank/DDBJ whole genome shotgun (WGS) entry which is preliminary data.</text>
</comment>
<dbReference type="RefSeq" id="WP_105060505.1">
    <property type="nucleotide sequence ID" value="NZ_MSCJ01000001.1"/>
</dbReference>
<reference evidence="1 2" key="1">
    <citation type="submission" date="2016-12" db="EMBL/GenBank/DDBJ databases">
        <title>Diversity of luminous bacteria.</title>
        <authorList>
            <person name="Yoshizawa S."/>
            <person name="Kogure K."/>
        </authorList>
    </citation>
    <scope>NUCLEOTIDE SEQUENCE [LARGE SCALE GENOMIC DNA]</scope>
    <source>
        <strain evidence="1 2">LC1-200</strain>
    </source>
</reference>
<dbReference type="OrthoDB" id="9772295at2"/>
<protein>
    <recommendedName>
        <fullName evidence="3">DUF1800 domain-containing protein</fullName>
    </recommendedName>
</protein>
<accession>A0A2S7VYT6</accession>
<evidence type="ECO:0000313" key="2">
    <source>
        <dbReference type="Proteomes" id="UP000238730"/>
    </source>
</evidence>
<evidence type="ECO:0000313" key="1">
    <source>
        <dbReference type="EMBL" id="PQJ67267.1"/>
    </source>
</evidence>
<dbReference type="EMBL" id="MSCJ01000001">
    <property type="protein sequence ID" value="PQJ67267.1"/>
    <property type="molecule type" value="Genomic_DNA"/>
</dbReference>
<evidence type="ECO:0008006" key="3">
    <source>
        <dbReference type="Google" id="ProtNLM"/>
    </source>
</evidence>
<sequence>MNYYPTAAIITEQRFGFGPKLNDQHVLSLSEQISTKPYIDTALQSLPSTNNILVQIGLFNQQRKKLKKSPNEKRAVQKQVNQFFKLSYEQQVSARNLQTLHSSNSFQERLIQFWSNHFAVSADTRKVKPIIAGIENEVIRQHWNGNFADMLQATIKHPTMLMFLDNNLSVGPDSKLGKKRHKGLNENLAREIMELHTLGVDGGYNQQDVIQLAHAITGWMVSFDKQNPGFKFAAWAHQPGDVMLLGQRYAQTGIGQGEACLKDLALHQQTARHLATKLAQHFIGQPKKELVDDLSGIYLKNNGELQPVYKRLLQEPEVNTAAPLRFRTPQEWLFALLRSADLNPPEHKITQQLRLLGQQPFMAGSPAGWSDQDSDFNSSSALIQRWQVANTFAVLVVREAKKQKVKPLQLVKKVVNNLYGKDLDQHTELAMNKANGAITKLVLLWLSPQFMYR</sequence>
<dbReference type="AlphaFoldDB" id="A0A2S7VYT6"/>
<proteinExistence type="predicted"/>
<gene>
    <name evidence="1" type="ORF">BTO08_07545</name>
</gene>
<dbReference type="Pfam" id="PF08811">
    <property type="entry name" value="DUF1800"/>
    <property type="match status" value="1"/>
</dbReference>
<organism evidence="1 2">
    <name type="scientific">Photobacterium angustum</name>
    <dbReference type="NCBI Taxonomy" id="661"/>
    <lineage>
        <taxon>Bacteria</taxon>
        <taxon>Pseudomonadati</taxon>
        <taxon>Pseudomonadota</taxon>
        <taxon>Gammaproteobacteria</taxon>
        <taxon>Vibrionales</taxon>
        <taxon>Vibrionaceae</taxon>
        <taxon>Photobacterium</taxon>
    </lineage>
</organism>
<dbReference type="InterPro" id="IPR014917">
    <property type="entry name" value="DUF1800"/>
</dbReference>